<organism evidence="2 3">
    <name type="scientific">Nitzschia inconspicua</name>
    <dbReference type="NCBI Taxonomy" id="303405"/>
    <lineage>
        <taxon>Eukaryota</taxon>
        <taxon>Sar</taxon>
        <taxon>Stramenopiles</taxon>
        <taxon>Ochrophyta</taxon>
        <taxon>Bacillariophyta</taxon>
        <taxon>Bacillariophyceae</taxon>
        <taxon>Bacillariophycidae</taxon>
        <taxon>Bacillariales</taxon>
        <taxon>Bacillariaceae</taxon>
        <taxon>Nitzschia</taxon>
    </lineage>
</organism>
<feature type="region of interest" description="Disordered" evidence="1">
    <location>
        <begin position="449"/>
        <end position="486"/>
    </location>
</feature>
<feature type="compositionally biased region" description="Polar residues" evidence="1">
    <location>
        <begin position="212"/>
        <end position="221"/>
    </location>
</feature>
<sequence length="503" mass="55796">MKYKLIRKPSGTVGGALYTMDVKTTETLVQKPVQESTEVEVRNEGGAMSSETEEEIRNGGESRDQGQELYVAEDIEGGKTKSPSFLGTMRIFPRKRKVANKPELDHETAEQEQTTTSADVMEKTEQPSIPESSKPIAPSCNLVKKKELSGLDGGKMRCAQADDNDNLVSVKSQDRPKTTVEVANGVATTARAAALDDKFNYDENISLEESAIRSQRSTTETDGYSRSEYDSDDSDDDSDDDDDDESDGEEDQTVLIDSSTVTERKIETGWFSGFRVLPDIDGVGAVGASDPTIVANRDSDETKEPEDPIDPKSTDECSGSPDGSTMTPIFFDVTKVVESPQEEVVREEQKEFGLDEYRRQQKADFRRKWLRLVTLRGVSRRSFPTRNCSKNRNSSRLGSSDGTPSFGNPPSQVRQIGVRRPLWRPVLALKNAGASIHWRFWKRKDRCIPPKDGKSHSDQNDDDDVDDGLSVYSKELSSHPKSDDDPWGIFVSFWTSTVTCPGG</sequence>
<feature type="region of interest" description="Disordered" evidence="1">
    <location>
        <begin position="93"/>
        <end position="181"/>
    </location>
</feature>
<keyword evidence="3" id="KW-1185">Reference proteome</keyword>
<feature type="region of interest" description="Disordered" evidence="1">
    <location>
        <begin position="281"/>
        <end position="327"/>
    </location>
</feature>
<feature type="region of interest" description="Disordered" evidence="1">
    <location>
        <begin position="208"/>
        <end position="260"/>
    </location>
</feature>
<protein>
    <submittedName>
        <fullName evidence="2">Uncharacterized protein</fullName>
    </submittedName>
</protein>
<evidence type="ECO:0000313" key="3">
    <source>
        <dbReference type="Proteomes" id="UP000693970"/>
    </source>
</evidence>
<gene>
    <name evidence="2" type="ORF">IV203_014083</name>
</gene>
<accession>A0A9K3M7A3</accession>
<feature type="compositionally biased region" description="Basic and acidic residues" evidence="1">
    <location>
        <begin position="55"/>
        <end position="66"/>
    </location>
</feature>
<feature type="compositionally biased region" description="Basic and acidic residues" evidence="1">
    <location>
        <begin position="297"/>
        <end position="315"/>
    </location>
</feature>
<feature type="region of interest" description="Disordered" evidence="1">
    <location>
        <begin position="383"/>
        <end position="413"/>
    </location>
</feature>
<reference evidence="2" key="2">
    <citation type="submission" date="2021-04" db="EMBL/GenBank/DDBJ databases">
        <authorList>
            <person name="Podell S."/>
        </authorList>
    </citation>
    <scope>NUCLEOTIDE SEQUENCE</scope>
    <source>
        <strain evidence="2">Hildebrandi</strain>
    </source>
</reference>
<reference evidence="2" key="1">
    <citation type="journal article" date="2021" name="Sci. Rep.">
        <title>Diploid genomic architecture of Nitzschia inconspicua, an elite biomass production diatom.</title>
        <authorList>
            <person name="Oliver A."/>
            <person name="Podell S."/>
            <person name="Pinowska A."/>
            <person name="Traller J.C."/>
            <person name="Smith S.R."/>
            <person name="McClure R."/>
            <person name="Beliaev A."/>
            <person name="Bohutskyi P."/>
            <person name="Hill E.A."/>
            <person name="Rabines A."/>
            <person name="Zheng H."/>
            <person name="Allen L.Z."/>
            <person name="Kuo A."/>
            <person name="Grigoriev I.V."/>
            <person name="Allen A.E."/>
            <person name="Hazlebeck D."/>
            <person name="Allen E.E."/>
        </authorList>
    </citation>
    <scope>NUCLEOTIDE SEQUENCE</scope>
    <source>
        <strain evidence="2">Hildebrandi</strain>
    </source>
</reference>
<comment type="caution">
    <text evidence="2">The sequence shown here is derived from an EMBL/GenBank/DDBJ whole genome shotgun (WGS) entry which is preliminary data.</text>
</comment>
<evidence type="ECO:0000313" key="2">
    <source>
        <dbReference type="EMBL" id="KAG7374988.1"/>
    </source>
</evidence>
<feature type="region of interest" description="Disordered" evidence="1">
    <location>
        <begin position="33"/>
        <end position="68"/>
    </location>
</feature>
<dbReference type="Proteomes" id="UP000693970">
    <property type="component" value="Unassembled WGS sequence"/>
</dbReference>
<dbReference type="EMBL" id="JAGRRH010000001">
    <property type="protein sequence ID" value="KAG7374988.1"/>
    <property type="molecule type" value="Genomic_DNA"/>
</dbReference>
<evidence type="ECO:0000256" key="1">
    <source>
        <dbReference type="SAM" id="MobiDB-lite"/>
    </source>
</evidence>
<feature type="compositionally biased region" description="Basic and acidic residues" evidence="1">
    <location>
        <begin position="100"/>
        <end position="109"/>
    </location>
</feature>
<proteinExistence type="predicted"/>
<name>A0A9K3M7A3_9STRA</name>
<dbReference type="AlphaFoldDB" id="A0A9K3M7A3"/>
<feature type="compositionally biased region" description="Acidic residues" evidence="1">
    <location>
        <begin position="230"/>
        <end position="252"/>
    </location>
</feature>
<feature type="compositionally biased region" description="Basic and acidic residues" evidence="1">
    <location>
        <begin position="449"/>
        <end position="459"/>
    </location>
</feature>